<reference evidence="1" key="1">
    <citation type="submission" date="2022-04" db="EMBL/GenBank/DDBJ databases">
        <title>Jade perch genome.</title>
        <authorList>
            <person name="Chao B."/>
        </authorList>
    </citation>
    <scope>NUCLEOTIDE SEQUENCE</scope>
    <source>
        <strain evidence="1">CB-2022</strain>
    </source>
</reference>
<name>A0ACB8XCM2_9TELE</name>
<protein>
    <submittedName>
        <fullName evidence="1">Uncharacterized protein</fullName>
    </submittedName>
</protein>
<sequence>MAGLPNLLGMSSLLGKPTQEGAGGSEEKTKGTASAVTGEPSSSKAPANTSDTKGERTEGLSTTPSSTSSSTSSATGPQSASAASAASGHPLSLNPVLLSSMLYPGMLLTPGLNLPVSVTQLQSSNSDPTLPPPAASQSSPQERERPSAEKDGEEEEEALDDEDEEEEEEESAEQKENSGPEEEANHLNFLSLQCSRPRLCTVLQLLLCDRPGRRATQGVGFLDQKGLSLAPKLSKNFHKSNQHWTPARVFEGFTADYSKYLLKREDNWQAGPHSCSPSCASVALTMATKPQGGPGKPRFSPDDRLAAMFRTCSRDPTEAIKARLRRMLHTFLQHHRDNAGNENTDGTLTDSMILKKWDGGRDELAKKCCCQAGIWYFRILEKGASQERKRLGISDLSVIFETDLFQRCLVACCLEVTIFSNSLPCDFPLVLQIFKLAPHHFWRVIELVVRAEAGLPRSVVRHLAQVEEKVLESLAWTSNSPLWEEIRANQGCLPTCQQVMPLTQLENPTDLSPDGNLPGVGPSTGAEQPASTDQQRSPSPLNRPRQSNPLHLFARKVYSLMSRRLRRLCSIMDISDELRLKIWTCFEHSLVHCTDLMKDRHLDQLLLCATYIIPKITKVEIPFRSIMMYYKSQPLACKSRYEQRCFLFAGLQKCADFWKRHRKFSHWKQHETRAFITLLIADNGDHSNSLLTPNTPSTHYTGPCQEERGNLIYFYNQVYSTKMENFAKKFAPTPGGDTPPLSPYPQQWKACSRRHQLSSSIFISPHNKESTSPCTPGLCYYFNSSPPDCLREINNMIKTGRSPNRRSYAVLLGRGEEEEEEEEEEEDGPSAKRLRLDGQSAWQRRLRNVVNDRVTTRDRHRPPPVTKPNLH</sequence>
<dbReference type="EMBL" id="CM041531">
    <property type="protein sequence ID" value="KAI3377691.1"/>
    <property type="molecule type" value="Genomic_DNA"/>
</dbReference>
<keyword evidence="2" id="KW-1185">Reference proteome</keyword>
<organism evidence="1 2">
    <name type="scientific">Scortum barcoo</name>
    <name type="common">barcoo grunter</name>
    <dbReference type="NCBI Taxonomy" id="214431"/>
    <lineage>
        <taxon>Eukaryota</taxon>
        <taxon>Metazoa</taxon>
        <taxon>Chordata</taxon>
        <taxon>Craniata</taxon>
        <taxon>Vertebrata</taxon>
        <taxon>Euteleostomi</taxon>
        <taxon>Actinopterygii</taxon>
        <taxon>Neopterygii</taxon>
        <taxon>Teleostei</taxon>
        <taxon>Neoteleostei</taxon>
        <taxon>Acanthomorphata</taxon>
        <taxon>Eupercaria</taxon>
        <taxon>Centrarchiformes</taxon>
        <taxon>Terapontoidei</taxon>
        <taxon>Terapontidae</taxon>
        <taxon>Scortum</taxon>
    </lineage>
</organism>
<accession>A0ACB8XCM2</accession>
<evidence type="ECO:0000313" key="1">
    <source>
        <dbReference type="EMBL" id="KAI3377691.1"/>
    </source>
</evidence>
<gene>
    <name evidence="1" type="ORF">L3Q82_008847</name>
</gene>
<proteinExistence type="predicted"/>
<dbReference type="Proteomes" id="UP000831701">
    <property type="component" value="Chromosome 1"/>
</dbReference>
<evidence type="ECO:0000313" key="2">
    <source>
        <dbReference type="Proteomes" id="UP000831701"/>
    </source>
</evidence>
<comment type="caution">
    <text evidence="1">The sequence shown here is derived from an EMBL/GenBank/DDBJ whole genome shotgun (WGS) entry which is preliminary data.</text>
</comment>